<dbReference type="SUPFAM" id="SSF47203">
    <property type="entry name" value="Acyl-CoA dehydrogenase C-terminal domain-like"/>
    <property type="match status" value="1"/>
</dbReference>
<evidence type="ECO:0000256" key="9">
    <source>
        <dbReference type="ARBA" id="ARBA00049552"/>
    </source>
</evidence>
<feature type="domain" description="Acyl-CoA dehydrogenase/oxidase C-terminal" evidence="10">
    <location>
        <begin position="1"/>
        <end position="139"/>
    </location>
</feature>
<dbReference type="InterPro" id="IPR006089">
    <property type="entry name" value="Acyl-CoA_DH_CS"/>
</dbReference>
<proteinExistence type="inferred from homology"/>
<evidence type="ECO:0000259" key="10">
    <source>
        <dbReference type="Pfam" id="PF00441"/>
    </source>
</evidence>
<evidence type="ECO:0000256" key="5">
    <source>
        <dbReference type="ARBA" id="ARBA00022827"/>
    </source>
</evidence>
<evidence type="ECO:0000256" key="7">
    <source>
        <dbReference type="ARBA" id="ARBA00031895"/>
    </source>
</evidence>
<dbReference type="InterPro" id="IPR009075">
    <property type="entry name" value="AcylCo_DH/oxidase_C"/>
</dbReference>
<dbReference type="GO" id="GO:0003853">
    <property type="term" value="F:short-chain 2-methyl fatty acyl-CoA dehydrogenase activity"/>
    <property type="evidence" value="ECO:0007669"/>
    <property type="project" value="UniProtKB-EC"/>
</dbReference>
<comment type="caution">
    <text evidence="11">The sequence shown here is derived from an EMBL/GenBank/DDBJ whole genome shotgun (WGS) entry which is preliminary data.</text>
</comment>
<keyword evidence="12" id="KW-1185">Reference proteome</keyword>
<evidence type="ECO:0000256" key="6">
    <source>
        <dbReference type="ARBA" id="ARBA00023002"/>
    </source>
</evidence>
<accession>A0A4D9DIM7</accession>
<dbReference type="Proteomes" id="UP000297703">
    <property type="component" value="Unassembled WGS sequence"/>
</dbReference>
<evidence type="ECO:0000313" key="11">
    <source>
        <dbReference type="EMBL" id="TFJ94852.1"/>
    </source>
</evidence>
<evidence type="ECO:0000256" key="1">
    <source>
        <dbReference type="ARBA" id="ARBA00001974"/>
    </source>
</evidence>
<evidence type="ECO:0000256" key="8">
    <source>
        <dbReference type="ARBA" id="ARBA00039036"/>
    </source>
</evidence>
<protein>
    <recommendedName>
        <fullName evidence="7">Butyryl-CoA dehydrogenase</fullName>
        <ecNumber evidence="3">1.3.8.1</ecNumber>
        <ecNumber evidence="8">1.3.8.5</ecNumber>
    </recommendedName>
</protein>
<dbReference type="Gene3D" id="1.20.140.10">
    <property type="entry name" value="Butyryl-CoA Dehydrogenase, subunit A, domain 3"/>
    <property type="match status" value="1"/>
</dbReference>
<dbReference type="STRING" id="55544.A0A4D9DIM7"/>
<comment type="catalytic activity">
    <reaction evidence="9">
        <text>(2S)-2-methylbutanoyl-CoA + oxidized [electron-transfer flavoprotein] + H(+) = (2E)-2-methylbut-2-enoyl-CoA + reduced [electron-transfer flavoprotein]</text>
        <dbReference type="Rhea" id="RHEA:48256"/>
        <dbReference type="Rhea" id="RHEA-COMP:10685"/>
        <dbReference type="Rhea" id="RHEA-COMP:10686"/>
        <dbReference type="ChEBI" id="CHEBI:15378"/>
        <dbReference type="ChEBI" id="CHEBI:57337"/>
        <dbReference type="ChEBI" id="CHEBI:57692"/>
        <dbReference type="ChEBI" id="CHEBI:58307"/>
        <dbReference type="ChEBI" id="CHEBI:88166"/>
    </reaction>
    <physiologicalReaction direction="left-to-right" evidence="9">
        <dbReference type="Rhea" id="RHEA:48257"/>
    </physiologicalReaction>
</comment>
<name>A0A4D9DIM7_9SAUR</name>
<dbReference type="Pfam" id="PF00441">
    <property type="entry name" value="Acyl-CoA_dh_1"/>
    <property type="match status" value="1"/>
</dbReference>
<evidence type="ECO:0000256" key="3">
    <source>
        <dbReference type="ARBA" id="ARBA00012046"/>
    </source>
</evidence>
<evidence type="ECO:0000256" key="4">
    <source>
        <dbReference type="ARBA" id="ARBA00022630"/>
    </source>
</evidence>
<dbReference type="InterPro" id="IPR036250">
    <property type="entry name" value="AcylCo_DH-like_C"/>
</dbReference>
<dbReference type="OrthoDB" id="9988775at2759"/>
<keyword evidence="4" id="KW-0285">Flavoprotein</keyword>
<dbReference type="EC" id="1.3.8.1" evidence="3"/>
<dbReference type="EMBL" id="QXTE01026258">
    <property type="protein sequence ID" value="TFJ94852.1"/>
    <property type="molecule type" value="Genomic_DNA"/>
</dbReference>
<dbReference type="PROSITE" id="PS00073">
    <property type="entry name" value="ACYL_COA_DH_2"/>
    <property type="match status" value="1"/>
</dbReference>
<organism evidence="11 12">
    <name type="scientific">Platysternon megacephalum</name>
    <name type="common">big-headed turtle</name>
    <dbReference type="NCBI Taxonomy" id="55544"/>
    <lineage>
        <taxon>Eukaryota</taxon>
        <taxon>Metazoa</taxon>
        <taxon>Chordata</taxon>
        <taxon>Craniata</taxon>
        <taxon>Vertebrata</taxon>
        <taxon>Euteleostomi</taxon>
        <taxon>Archelosauria</taxon>
        <taxon>Testudinata</taxon>
        <taxon>Testudines</taxon>
        <taxon>Cryptodira</taxon>
        <taxon>Durocryptodira</taxon>
        <taxon>Testudinoidea</taxon>
        <taxon>Platysternidae</taxon>
        <taxon>Platysternon</taxon>
    </lineage>
</organism>
<keyword evidence="6" id="KW-0560">Oxidoreductase</keyword>
<evidence type="ECO:0000256" key="2">
    <source>
        <dbReference type="ARBA" id="ARBA00009347"/>
    </source>
</evidence>
<sequence length="144" mass="15495">MAALAVGLCQAVLELSTEYSKTRIAFGKPIGVNQGVSFQVADLAMMTEASRQLTYKAAWIKDEMHAGRKTAAEVNQAAAIAKLYTSEAAMAAGRIGTQIYGGNGFMEEYPLARFYRDAKVLEIAEGTSEVQRMVIARNLGLPTA</sequence>
<dbReference type="AlphaFoldDB" id="A0A4D9DIM7"/>
<evidence type="ECO:0000313" key="12">
    <source>
        <dbReference type="Proteomes" id="UP000297703"/>
    </source>
</evidence>
<comment type="similarity">
    <text evidence="2">Belongs to the acyl-CoA dehydrogenase family.</text>
</comment>
<comment type="cofactor">
    <cofactor evidence="1">
        <name>FAD</name>
        <dbReference type="ChEBI" id="CHEBI:57692"/>
    </cofactor>
</comment>
<reference evidence="11 12" key="1">
    <citation type="submission" date="2019-04" db="EMBL/GenBank/DDBJ databases">
        <title>Draft genome of the big-headed turtle Platysternon megacephalum.</title>
        <authorList>
            <person name="Gong S."/>
        </authorList>
    </citation>
    <scope>NUCLEOTIDE SEQUENCE [LARGE SCALE GENOMIC DNA]</scope>
    <source>
        <strain evidence="11">DO16091913</strain>
        <tissue evidence="11">Muscle</tissue>
    </source>
</reference>
<dbReference type="PANTHER" id="PTHR43884">
    <property type="entry name" value="ACYL-COA DEHYDROGENASE"/>
    <property type="match status" value="1"/>
</dbReference>
<dbReference type="FunFam" id="1.20.140.10:FF:000001">
    <property type="entry name" value="Acyl-CoA dehydrogenase"/>
    <property type="match status" value="1"/>
</dbReference>
<dbReference type="EC" id="1.3.8.5" evidence="8"/>
<dbReference type="PANTHER" id="PTHR43884:SF12">
    <property type="entry name" value="ISOVALERYL-COA DEHYDROGENASE, MITOCHONDRIAL-RELATED"/>
    <property type="match status" value="1"/>
</dbReference>
<keyword evidence="5" id="KW-0274">FAD</keyword>
<gene>
    <name evidence="11" type="ORF">DR999_PMT23937</name>
</gene>
<reference evidence="11 12" key="2">
    <citation type="submission" date="2019-04" db="EMBL/GenBank/DDBJ databases">
        <title>The genome sequence of big-headed turtle.</title>
        <authorList>
            <person name="Gong S."/>
        </authorList>
    </citation>
    <scope>NUCLEOTIDE SEQUENCE [LARGE SCALE GENOMIC DNA]</scope>
    <source>
        <strain evidence="11">DO16091913</strain>
        <tissue evidence="11">Muscle</tissue>
    </source>
</reference>